<dbReference type="OrthoDB" id="2152119at2759"/>
<protein>
    <recommendedName>
        <fullName evidence="10">Plasma membrane proteolipid 3</fullName>
    </recommendedName>
</protein>
<dbReference type="InterPro" id="IPR000612">
    <property type="entry name" value="PMP3"/>
</dbReference>
<dbReference type="STRING" id="573508.A0A1E3BIW4"/>
<keyword evidence="5 7" id="KW-0472">Membrane</keyword>
<comment type="similarity">
    <text evidence="2">Belongs to the UPF0057 (PMP3) family.</text>
</comment>
<comment type="subcellular location">
    <subcellularLocation>
        <location evidence="1">Membrane</location>
    </subcellularLocation>
</comment>
<accession>A0A1E3BIW4</accession>
<reference evidence="8 9" key="1">
    <citation type="journal article" date="2016" name="BMC Genomics">
        <title>Comparative genomic and transcriptomic analyses of the Fuzhuan brick tea-fermentation fungus Aspergillus cristatus.</title>
        <authorList>
            <person name="Ge Y."/>
            <person name="Wang Y."/>
            <person name="Liu Y."/>
            <person name="Tan Y."/>
            <person name="Ren X."/>
            <person name="Zhang X."/>
            <person name="Hyde K.D."/>
            <person name="Liu Y."/>
            <person name="Liu Z."/>
        </authorList>
    </citation>
    <scope>NUCLEOTIDE SEQUENCE [LARGE SCALE GENOMIC DNA]</scope>
    <source>
        <strain evidence="8 9">GZAAS20.1005</strain>
    </source>
</reference>
<evidence type="ECO:0000256" key="1">
    <source>
        <dbReference type="ARBA" id="ARBA00004370"/>
    </source>
</evidence>
<dbReference type="VEuPathDB" id="FungiDB:SI65_03965"/>
<evidence type="ECO:0000313" key="9">
    <source>
        <dbReference type="Proteomes" id="UP000094569"/>
    </source>
</evidence>
<dbReference type="GO" id="GO:0016020">
    <property type="term" value="C:membrane"/>
    <property type="evidence" value="ECO:0007669"/>
    <property type="project" value="UniProtKB-SubCell"/>
</dbReference>
<gene>
    <name evidence="8" type="ORF">SI65_03965</name>
</gene>
<dbReference type="Proteomes" id="UP000094569">
    <property type="component" value="Unassembled WGS sequence"/>
</dbReference>
<dbReference type="AlphaFoldDB" id="A0A1E3BIW4"/>
<feature type="transmembrane region" description="Helical" evidence="7">
    <location>
        <begin position="16"/>
        <end position="38"/>
    </location>
</feature>
<name>A0A1E3BIW4_ASPCR</name>
<keyword evidence="4 7" id="KW-1133">Transmembrane helix</keyword>
<keyword evidence="9" id="KW-1185">Reference proteome</keyword>
<keyword evidence="3 7" id="KW-0812">Transmembrane</keyword>
<dbReference type="PROSITE" id="PS01309">
    <property type="entry name" value="UPF0057"/>
    <property type="match status" value="1"/>
</dbReference>
<proteinExistence type="inferred from homology"/>
<organism evidence="8 9">
    <name type="scientific">Aspergillus cristatus</name>
    <name type="common">Chinese Fuzhuan brick tea-fermentation fungus</name>
    <name type="synonym">Eurotium cristatum</name>
    <dbReference type="NCBI Taxonomy" id="573508"/>
    <lineage>
        <taxon>Eukaryota</taxon>
        <taxon>Fungi</taxon>
        <taxon>Dikarya</taxon>
        <taxon>Ascomycota</taxon>
        <taxon>Pezizomycotina</taxon>
        <taxon>Eurotiomycetes</taxon>
        <taxon>Eurotiomycetidae</taxon>
        <taxon>Eurotiales</taxon>
        <taxon>Aspergillaceae</taxon>
        <taxon>Aspergillus</taxon>
        <taxon>Aspergillus subgen. Aspergillus</taxon>
    </lineage>
</organism>
<evidence type="ECO:0000256" key="6">
    <source>
        <dbReference type="SAM" id="MobiDB-lite"/>
    </source>
</evidence>
<dbReference type="PANTHER" id="PTHR21659:SF42">
    <property type="entry name" value="UPF0057 MEMBRANE PROTEIN ZK632.10-RELATED"/>
    <property type="match status" value="1"/>
</dbReference>
<dbReference type="PANTHER" id="PTHR21659">
    <property type="entry name" value="HYDROPHOBIC PROTEIN RCI2 LOW TEMPERATURE AND SALT RESPONSIVE PROTEIN LTI6 -RELATED"/>
    <property type="match status" value="1"/>
</dbReference>
<comment type="caution">
    <text evidence="8">The sequence shown here is derived from an EMBL/GenBank/DDBJ whole genome shotgun (WGS) entry which is preliminary data.</text>
</comment>
<evidence type="ECO:0000256" key="5">
    <source>
        <dbReference type="ARBA" id="ARBA00023136"/>
    </source>
</evidence>
<feature type="region of interest" description="Disordered" evidence="6">
    <location>
        <begin position="79"/>
        <end position="110"/>
    </location>
</feature>
<evidence type="ECO:0000256" key="2">
    <source>
        <dbReference type="ARBA" id="ARBA00009530"/>
    </source>
</evidence>
<evidence type="ECO:0000256" key="4">
    <source>
        <dbReference type="ARBA" id="ARBA00022989"/>
    </source>
</evidence>
<dbReference type="Pfam" id="PF01679">
    <property type="entry name" value="Pmp3"/>
    <property type="match status" value="1"/>
</dbReference>
<sequence>MKNLNASKDDNPVVSIYILLSIVLVFSFLVPPLGILLISGCNVDLCVNILLTILGYLPGLIHALYLEHVYYSRRNVDPAAAPRKDAPGVYSSRIQHGGRHHQAQRSYGTV</sequence>
<evidence type="ECO:0008006" key="10">
    <source>
        <dbReference type="Google" id="ProtNLM"/>
    </source>
</evidence>
<feature type="transmembrane region" description="Helical" evidence="7">
    <location>
        <begin position="45"/>
        <end position="65"/>
    </location>
</feature>
<evidence type="ECO:0000256" key="3">
    <source>
        <dbReference type="ARBA" id="ARBA00022692"/>
    </source>
</evidence>
<evidence type="ECO:0000256" key="7">
    <source>
        <dbReference type="SAM" id="Phobius"/>
    </source>
</evidence>
<evidence type="ECO:0000313" key="8">
    <source>
        <dbReference type="EMBL" id="ODM20912.1"/>
    </source>
</evidence>
<dbReference type="EMBL" id="JXNT01000003">
    <property type="protein sequence ID" value="ODM20912.1"/>
    <property type="molecule type" value="Genomic_DNA"/>
</dbReference>